<keyword evidence="4" id="KW-0808">Transferase</keyword>
<dbReference type="EC" id="2.7.7.19" evidence="3"/>
<dbReference type="VEuPathDB" id="FungiDB:SPPG_07537"/>
<reference evidence="11 12" key="1">
    <citation type="submission" date="2009-08" db="EMBL/GenBank/DDBJ databases">
        <title>The Genome Sequence of Spizellomyces punctatus strain DAOM BR117.</title>
        <authorList>
            <consortium name="The Broad Institute Genome Sequencing Platform"/>
            <person name="Russ C."/>
            <person name="Cuomo C."/>
            <person name="Shea T."/>
            <person name="Young S.K."/>
            <person name="Zeng Q."/>
            <person name="Koehrsen M."/>
            <person name="Haas B."/>
            <person name="Borodovsky M."/>
            <person name="Guigo R."/>
            <person name="Alvarado L."/>
            <person name="Berlin A."/>
            <person name="Bochicchio J."/>
            <person name="Borenstein D."/>
            <person name="Chapman S."/>
            <person name="Chen Z."/>
            <person name="Engels R."/>
            <person name="Freedman E."/>
            <person name="Gellesch M."/>
            <person name="Goldberg J."/>
            <person name="Griggs A."/>
            <person name="Gujja S."/>
            <person name="Heiman D."/>
            <person name="Hepburn T."/>
            <person name="Howarth C."/>
            <person name="Jen D."/>
            <person name="Larson L."/>
            <person name="Lewis B."/>
            <person name="Mehta T."/>
            <person name="Park D."/>
            <person name="Pearson M."/>
            <person name="Roberts A."/>
            <person name="Saif S."/>
            <person name="Shenoy N."/>
            <person name="Sisk P."/>
            <person name="Stolte C."/>
            <person name="Sykes S."/>
            <person name="Thomson T."/>
            <person name="Walk T."/>
            <person name="White J."/>
            <person name="Yandava C."/>
            <person name="Burger G."/>
            <person name="Gray M.W."/>
            <person name="Holland P.W.H."/>
            <person name="King N."/>
            <person name="Lang F.B.F."/>
            <person name="Roger A.J."/>
            <person name="Ruiz-Trillo I."/>
            <person name="Lander E."/>
            <person name="Nusbaum C."/>
        </authorList>
    </citation>
    <scope>NUCLEOTIDE SEQUENCE [LARGE SCALE GENOMIC DNA]</scope>
    <source>
        <strain evidence="11 12">DAOM BR117</strain>
    </source>
</reference>
<dbReference type="STRING" id="645134.A0A0L0H878"/>
<dbReference type="GO" id="GO:1990817">
    <property type="term" value="F:poly(A) RNA polymerase activity"/>
    <property type="evidence" value="ECO:0007669"/>
    <property type="project" value="UniProtKB-EC"/>
</dbReference>
<dbReference type="GO" id="GO:0046872">
    <property type="term" value="F:metal ion binding"/>
    <property type="evidence" value="ECO:0007669"/>
    <property type="project" value="UniProtKB-KW"/>
</dbReference>
<dbReference type="SUPFAM" id="SSF81631">
    <property type="entry name" value="PAP/OAS1 substrate-binding domain"/>
    <property type="match status" value="1"/>
</dbReference>
<protein>
    <recommendedName>
        <fullName evidence="3">polynucleotide adenylyltransferase</fullName>
        <ecNumber evidence="3">2.7.7.19</ecNumber>
    </recommendedName>
</protein>
<keyword evidence="7" id="KW-0175">Coiled coil</keyword>
<dbReference type="Pfam" id="PF22600">
    <property type="entry name" value="MTPAP-like_central"/>
    <property type="match status" value="1"/>
</dbReference>
<dbReference type="FunFam" id="3.30.460.10:FF:000006">
    <property type="entry name" value="non-canonical poly(A) RNA polymerase PAPD5"/>
    <property type="match status" value="1"/>
</dbReference>
<feature type="domain" description="PAP-associated" evidence="9">
    <location>
        <begin position="312"/>
        <end position="378"/>
    </location>
</feature>
<dbReference type="GO" id="GO:0031123">
    <property type="term" value="P:RNA 3'-end processing"/>
    <property type="evidence" value="ECO:0007669"/>
    <property type="project" value="TreeGrafter"/>
</dbReference>
<feature type="coiled-coil region" evidence="7">
    <location>
        <begin position="431"/>
        <end position="458"/>
    </location>
</feature>
<feature type="compositionally biased region" description="Basic and acidic residues" evidence="8">
    <location>
        <begin position="80"/>
        <end position="92"/>
    </location>
</feature>
<gene>
    <name evidence="11" type="ORF">SPPG_07537</name>
</gene>
<evidence type="ECO:0000256" key="8">
    <source>
        <dbReference type="SAM" id="MobiDB-lite"/>
    </source>
</evidence>
<name>A0A0L0H878_SPIPD</name>
<dbReference type="AlphaFoldDB" id="A0A0L0H878"/>
<feature type="compositionally biased region" description="Acidic residues" evidence="8">
    <location>
        <begin position="12"/>
        <end position="27"/>
    </location>
</feature>
<keyword evidence="6" id="KW-0460">Magnesium</keyword>
<feature type="region of interest" description="Disordered" evidence="8">
    <location>
        <begin position="459"/>
        <end position="495"/>
    </location>
</feature>
<evidence type="ECO:0000259" key="9">
    <source>
        <dbReference type="Pfam" id="PF03828"/>
    </source>
</evidence>
<keyword evidence="12" id="KW-1185">Reference proteome</keyword>
<evidence type="ECO:0000256" key="5">
    <source>
        <dbReference type="ARBA" id="ARBA00022723"/>
    </source>
</evidence>
<dbReference type="InterPro" id="IPR043519">
    <property type="entry name" value="NT_sf"/>
</dbReference>
<dbReference type="OMA" id="RDINNYY"/>
<dbReference type="PANTHER" id="PTHR23092">
    <property type="entry name" value="POLY(A) RNA POLYMERASE"/>
    <property type="match status" value="1"/>
</dbReference>
<dbReference type="GO" id="GO:0005730">
    <property type="term" value="C:nucleolus"/>
    <property type="evidence" value="ECO:0007669"/>
    <property type="project" value="TreeGrafter"/>
</dbReference>
<dbReference type="RefSeq" id="XP_016605186.1">
    <property type="nucleotide sequence ID" value="XM_016755703.1"/>
</dbReference>
<dbReference type="InterPro" id="IPR002058">
    <property type="entry name" value="PAP_assoc"/>
</dbReference>
<dbReference type="EMBL" id="KQ257465">
    <property type="protein sequence ID" value="KNC97146.1"/>
    <property type="molecule type" value="Genomic_DNA"/>
</dbReference>
<dbReference type="CDD" id="cd05402">
    <property type="entry name" value="NT_PAP_TUTase"/>
    <property type="match status" value="1"/>
</dbReference>
<organism evidence="11 12">
    <name type="scientific">Spizellomyces punctatus (strain DAOM BR117)</name>
    <dbReference type="NCBI Taxonomy" id="645134"/>
    <lineage>
        <taxon>Eukaryota</taxon>
        <taxon>Fungi</taxon>
        <taxon>Fungi incertae sedis</taxon>
        <taxon>Chytridiomycota</taxon>
        <taxon>Chytridiomycota incertae sedis</taxon>
        <taxon>Chytridiomycetes</taxon>
        <taxon>Spizellomycetales</taxon>
        <taxon>Spizellomycetaceae</taxon>
        <taxon>Spizellomyces</taxon>
    </lineage>
</organism>
<dbReference type="GO" id="GO:0003729">
    <property type="term" value="F:mRNA binding"/>
    <property type="evidence" value="ECO:0007669"/>
    <property type="project" value="TreeGrafter"/>
</dbReference>
<dbReference type="Pfam" id="PF03828">
    <property type="entry name" value="PAP_assoc"/>
    <property type="match status" value="1"/>
</dbReference>
<dbReference type="PANTHER" id="PTHR23092:SF15">
    <property type="entry name" value="INACTIVE NON-CANONICAL POLY(A) RNA POLYMERASE PROTEIN TRF4-2-RELATED"/>
    <property type="match status" value="1"/>
</dbReference>
<dbReference type="GO" id="GO:0010605">
    <property type="term" value="P:negative regulation of macromolecule metabolic process"/>
    <property type="evidence" value="ECO:0007669"/>
    <property type="project" value="UniProtKB-ARBA"/>
</dbReference>
<dbReference type="GO" id="GO:0043634">
    <property type="term" value="P:polyadenylation-dependent ncRNA catabolic process"/>
    <property type="evidence" value="ECO:0007669"/>
    <property type="project" value="TreeGrafter"/>
</dbReference>
<accession>A0A0L0H878</accession>
<evidence type="ECO:0000259" key="10">
    <source>
        <dbReference type="Pfam" id="PF22600"/>
    </source>
</evidence>
<comment type="similarity">
    <text evidence="2">Belongs to the DNA polymerase type-B-like family.</text>
</comment>
<dbReference type="SUPFAM" id="SSF81301">
    <property type="entry name" value="Nucleotidyltransferase"/>
    <property type="match status" value="1"/>
</dbReference>
<evidence type="ECO:0000256" key="4">
    <source>
        <dbReference type="ARBA" id="ARBA00022679"/>
    </source>
</evidence>
<dbReference type="GeneID" id="27690746"/>
<dbReference type="eggNOG" id="KOG1906">
    <property type="taxonomic scope" value="Eukaryota"/>
</dbReference>
<feature type="region of interest" description="Disordered" evidence="8">
    <location>
        <begin position="1"/>
        <end position="104"/>
    </location>
</feature>
<evidence type="ECO:0000256" key="6">
    <source>
        <dbReference type="ARBA" id="ARBA00022842"/>
    </source>
</evidence>
<evidence type="ECO:0000313" key="12">
    <source>
        <dbReference type="Proteomes" id="UP000053201"/>
    </source>
</evidence>
<evidence type="ECO:0000256" key="3">
    <source>
        <dbReference type="ARBA" id="ARBA00012388"/>
    </source>
</evidence>
<comment type="cofactor">
    <cofactor evidence="1">
        <name>Mn(2+)</name>
        <dbReference type="ChEBI" id="CHEBI:29035"/>
    </cofactor>
</comment>
<proteinExistence type="inferred from homology"/>
<dbReference type="Proteomes" id="UP000053201">
    <property type="component" value="Unassembled WGS sequence"/>
</dbReference>
<dbReference type="InParanoid" id="A0A0L0H878"/>
<evidence type="ECO:0000256" key="1">
    <source>
        <dbReference type="ARBA" id="ARBA00001936"/>
    </source>
</evidence>
<sequence length="577" mass="64730">MGEITSTPDVAAEQDDYIPLDLDDDQYVDQLDGPGPTSEAQAQAQAPKTPAGRTKSNVRPDSAPARRGGQGGAFAPNSDPRGKRQDQLKPKSLDILTPLPTPPWQPKGRVYSKNLLKMLHEEIDDYISFLIPTEAEHSMRQLTVDRITHVVQSVWPRAEVHVFGSFETKLYLPSSDVDVVILERSAYPPICLHQLETAVKRAGIASKIEVIRNAKVPIIKIVDALTKFPADISFNVETGVHAADIVKKFIDDPLSGEGLRPLLLIMKQFLLQRHLNEVFTGGLGSYALMTLITAFLKLHPKLQTGQIRAKDNLGVLLLDMLELYGSQFNYEDVGIGVNLERAWYYRKEIYQNPRTCPLQRGPPRPTALCILDPQDPTNEIAGATRAWPAIRYEFMRASRLLQGMIGAGYERLHAGRHVNVPTLLGSILTVRKEVMEHREAVQEQYDEIRDNLKEYVTRANVSGSPALGQKRKRGDNVDSQKSTQGQKRKKGQGKLHLRDEADHFYVIDSDSELDVADDRFEKAAESDSEPDSSIFEKLTQKKFPRRAAKADSDSEPELQIREPVSRNRVVKMPQKIR</sequence>
<evidence type="ECO:0000256" key="2">
    <source>
        <dbReference type="ARBA" id="ARBA00008593"/>
    </source>
</evidence>
<feature type="compositionally biased region" description="Basic and acidic residues" evidence="8">
    <location>
        <begin position="548"/>
        <end position="565"/>
    </location>
</feature>
<feature type="compositionally biased region" description="Basic residues" evidence="8">
    <location>
        <begin position="486"/>
        <end position="495"/>
    </location>
</feature>
<feature type="domain" description="Poly(A) RNA polymerase mitochondrial-like central palm" evidence="10">
    <location>
        <begin position="119"/>
        <end position="248"/>
    </location>
</feature>
<dbReference type="Gene3D" id="1.10.1410.10">
    <property type="match status" value="1"/>
</dbReference>
<feature type="region of interest" description="Disordered" evidence="8">
    <location>
        <begin position="521"/>
        <end position="577"/>
    </location>
</feature>
<dbReference type="GO" id="GO:0031499">
    <property type="term" value="C:TRAMP complex"/>
    <property type="evidence" value="ECO:0007669"/>
    <property type="project" value="TreeGrafter"/>
</dbReference>
<dbReference type="Gene3D" id="3.30.460.10">
    <property type="entry name" value="Beta Polymerase, domain 2"/>
    <property type="match status" value="1"/>
</dbReference>
<evidence type="ECO:0000313" key="11">
    <source>
        <dbReference type="EMBL" id="KNC97146.1"/>
    </source>
</evidence>
<dbReference type="InterPro" id="IPR045862">
    <property type="entry name" value="Trf4-like"/>
</dbReference>
<dbReference type="FunCoup" id="A0A0L0H878">
    <property type="interactions" value="174"/>
</dbReference>
<dbReference type="OrthoDB" id="273917at2759"/>
<evidence type="ECO:0000256" key="7">
    <source>
        <dbReference type="SAM" id="Coils"/>
    </source>
</evidence>
<keyword evidence="5" id="KW-0479">Metal-binding</keyword>
<dbReference type="InterPro" id="IPR054708">
    <property type="entry name" value="MTPAP-like_central"/>
</dbReference>